<comment type="caution">
    <text evidence="2">The sequence shown here is derived from an EMBL/GenBank/DDBJ whole genome shotgun (WGS) entry which is preliminary data.</text>
</comment>
<reference evidence="2" key="1">
    <citation type="submission" date="2024-05" db="EMBL/GenBank/DDBJ databases">
        <title>Whole genome shotgun sequence of Streptomyces hydrogenans NBRC 13475.</title>
        <authorList>
            <person name="Komaki H."/>
            <person name="Tamura T."/>
        </authorList>
    </citation>
    <scope>NUCLEOTIDE SEQUENCE</scope>
    <source>
        <strain evidence="2">NBRC 13475</strain>
    </source>
</reference>
<accession>A0ABQ3PLN8</accession>
<dbReference type="EMBL" id="BNDW01000100">
    <property type="protein sequence ID" value="GHI25930.1"/>
    <property type="molecule type" value="Genomic_DNA"/>
</dbReference>
<feature type="region of interest" description="Disordered" evidence="1">
    <location>
        <begin position="1"/>
        <end position="23"/>
    </location>
</feature>
<evidence type="ECO:0000313" key="3">
    <source>
        <dbReference type="Proteomes" id="UP001052739"/>
    </source>
</evidence>
<organism evidence="2 3">
    <name type="scientific">Streptomyces hydrogenans</name>
    <dbReference type="NCBI Taxonomy" id="1873719"/>
    <lineage>
        <taxon>Bacteria</taxon>
        <taxon>Bacillati</taxon>
        <taxon>Actinomycetota</taxon>
        <taxon>Actinomycetes</taxon>
        <taxon>Kitasatosporales</taxon>
        <taxon>Streptomycetaceae</taxon>
        <taxon>Streptomyces</taxon>
    </lineage>
</organism>
<proteinExistence type="predicted"/>
<gene>
    <name evidence="2" type="ORF">Shyd_73010</name>
</gene>
<name>A0ABQ3PLN8_9ACTN</name>
<feature type="region of interest" description="Disordered" evidence="1">
    <location>
        <begin position="49"/>
        <end position="93"/>
    </location>
</feature>
<keyword evidence="3" id="KW-1185">Reference proteome</keyword>
<evidence type="ECO:0000313" key="2">
    <source>
        <dbReference type="EMBL" id="GHI25930.1"/>
    </source>
</evidence>
<sequence>MEFLAHRRAVGESPQGVGLQCPQGESGLQVVGVELEELARDPLAYVNDIGGSVDVPPGQFGDDDESDTGEERMGRSVVQGHEDPEPLDRRNGARQDVAAVQGLQKRPEFRALRLPIHTVTLAHDMAGRP</sequence>
<evidence type="ECO:0000256" key="1">
    <source>
        <dbReference type="SAM" id="MobiDB-lite"/>
    </source>
</evidence>
<feature type="compositionally biased region" description="Basic and acidic residues" evidence="1">
    <location>
        <begin position="69"/>
        <end position="93"/>
    </location>
</feature>
<dbReference type="Proteomes" id="UP001052739">
    <property type="component" value="Unassembled WGS sequence"/>
</dbReference>
<protein>
    <submittedName>
        <fullName evidence="2">Uncharacterized protein</fullName>
    </submittedName>
</protein>